<feature type="coiled-coil region" evidence="1">
    <location>
        <begin position="14"/>
        <end position="76"/>
    </location>
</feature>
<keyword evidence="1" id="KW-0175">Coiled coil</keyword>
<proteinExistence type="predicted"/>
<dbReference type="RefSeq" id="WP_187581687.1">
    <property type="nucleotide sequence ID" value="NZ_JACLHY010000002.1"/>
</dbReference>
<protein>
    <recommendedName>
        <fullName evidence="4">J domain-containing protein</fullName>
    </recommendedName>
</protein>
<organism evidence="2 3">
    <name type="scientific">Arenibacter arenosicollis</name>
    <dbReference type="NCBI Taxonomy" id="2762274"/>
    <lineage>
        <taxon>Bacteria</taxon>
        <taxon>Pseudomonadati</taxon>
        <taxon>Bacteroidota</taxon>
        <taxon>Flavobacteriia</taxon>
        <taxon>Flavobacteriales</taxon>
        <taxon>Flavobacteriaceae</taxon>
        <taxon>Arenibacter</taxon>
    </lineage>
</organism>
<sequence>MSKKYLPIELPTQIQLLQKEIDSLRLEVNEIVQKTSAFENILRSKIEDELIEEQELSQLYKLQKKAKKEKRQIQRKLGKNYQESTGIQTTKRTVFPEKNSKEQLQKKHLYREAMLHVHPDKFSMQKDKLDLATEITAKLIEIYQSGDLASLKAYHAHIFNGNTSLQPLGKPIQTKGSGRAYLLQERKKVLEELSLAKNRHTYKILTEYENPLTFVDELKSYYKNRISKLRKRTRTK</sequence>
<evidence type="ECO:0008006" key="4">
    <source>
        <dbReference type="Google" id="ProtNLM"/>
    </source>
</evidence>
<gene>
    <name evidence="2" type="ORF">H4O18_03275</name>
</gene>
<comment type="caution">
    <text evidence="2">The sequence shown here is derived from an EMBL/GenBank/DDBJ whole genome shotgun (WGS) entry which is preliminary data.</text>
</comment>
<reference evidence="2 3" key="1">
    <citation type="submission" date="2020-08" db="EMBL/GenBank/DDBJ databases">
        <title>Arenibacter gaetbuli sp. nov., isolated from a sand dune.</title>
        <authorList>
            <person name="Park S."/>
            <person name="Yoon J.-H."/>
        </authorList>
    </citation>
    <scope>NUCLEOTIDE SEQUENCE [LARGE SCALE GENOMIC DNA]</scope>
    <source>
        <strain evidence="2 3">BSSL-BM3</strain>
    </source>
</reference>
<dbReference type="EMBL" id="JACLHY010000002">
    <property type="protein sequence ID" value="MBC8767005.1"/>
    <property type="molecule type" value="Genomic_DNA"/>
</dbReference>
<dbReference type="Proteomes" id="UP000618952">
    <property type="component" value="Unassembled WGS sequence"/>
</dbReference>
<evidence type="ECO:0000313" key="2">
    <source>
        <dbReference type="EMBL" id="MBC8767005.1"/>
    </source>
</evidence>
<keyword evidence="3" id="KW-1185">Reference proteome</keyword>
<accession>A0ABR7QIK6</accession>
<name>A0ABR7QIK6_9FLAO</name>
<evidence type="ECO:0000313" key="3">
    <source>
        <dbReference type="Proteomes" id="UP000618952"/>
    </source>
</evidence>
<evidence type="ECO:0000256" key="1">
    <source>
        <dbReference type="SAM" id="Coils"/>
    </source>
</evidence>